<protein>
    <recommendedName>
        <fullName evidence="5">Secreted protein</fullName>
    </recommendedName>
</protein>
<evidence type="ECO:0000256" key="2">
    <source>
        <dbReference type="SAM" id="Phobius"/>
    </source>
</evidence>
<keyword evidence="2" id="KW-0812">Transmembrane</keyword>
<sequence length="226" mass="23617">MKISKATDMREPQRQAENPLPNPGKANPAGPKPAKPKRKGMAALAVLAGVVLFGAGFLTATATADPTASGEYLALDADQQRLISDKKALEKTIAGQGEQLVTLQGQIIGREDAVEQQAAEVKEKDEALAVREEAVKKREDAVAGAEAKQAANTIGDGMWVVGDDVEPGVYKAKSDVGSSCYWAILASGTNGDDIISNDLPGGGTPSVTLAAGQDFKSSRCGQWIRQ</sequence>
<feature type="transmembrane region" description="Helical" evidence="2">
    <location>
        <begin position="41"/>
        <end position="60"/>
    </location>
</feature>
<evidence type="ECO:0008006" key="5">
    <source>
        <dbReference type="Google" id="ProtNLM"/>
    </source>
</evidence>
<accession>A0ABS4YWA0</accession>
<gene>
    <name evidence="3" type="ORF">JOF48_001857</name>
</gene>
<reference evidence="3 4" key="1">
    <citation type="submission" date="2021-03" db="EMBL/GenBank/DDBJ databases">
        <title>Sequencing the genomes of 1000 actinobacteria strains.</title>
        <authorList>
            <person name="Klenk H.-P."/>
        </authorList>
    </citation>
    <scope>NUCLEOTIDE SEQUENCE [LARGE SCALE GENOMIC DNA]</scope>
    <source>
        <strain evidence="3 4">DSM 16005</strain>
    </source>
</reference>
<keyword evidence="2" id="KW-1133">Transmembrane helix</keyword>
<feature type="region of interest" description="Disordered" evidence="1">
    <location>
        <begin position="1"/>
        <end position="39"/>
    </location>
</feature>
<feature type="compositionally biased region" description="Basic and acidic residues" evidence="1">
    <location>
        <begin position="1"/>
        <end position="14"/>
    </location>
</feature>
<evidence type="ECO:0000313" key="3">
    <source>
        <dbReference type="EMBL" id="MBP2413058.1"/>
    </source>
</evidence>
<evidence type="ECO:0000313" key="4">
    <source>
        <dbReference type="Proteomes" id="UP000711614"/>
    </source>
</evidence>
<keyword evidence="2" id="KW-0472">Membrane</keyword>
<proteinExistence type="predicted"/>
<evidence type="ECO:0000256" key="1">
    <source>
        <dbReference type="SAM" id="MobiDB-lite"/>
    </source>
</evidence>
<dbReference type="EMBL" id="JAGIOI010000001">
    <property type="protein sequence ID" value="MBP2413058.1"/>
    <property type="molecule type" value="Genomic_DNA"/>
</dbReference>
<comment type="caution">
    <text evidence="3">The sequence shown here is derived from an EMBL/GenBank/DDBJ whole genome shotgun (WGS) entry which is preliminary data.</text>
</comment>
<name>A0ABS4YWA0_9MICC</name>
<dbReference type="RefSeq" id="WP_209679977.1">
    <property type="nucleotide sequence ID" value="NZ_JAGIOI010000001.1"/>
</dbReference>
<organism evidence="3 4">
    <name type="scientific">Arthrobacter stackebrandtii</name>
    <dbReference type="NCBI Taxonomy" id="272161"/>
    <lineage>
        <taxon>Bacteria</taxon>
        <taxon>Bacillati</taxon>
        <taxon>Actinomycetota</taxon>
        <taxon>Actinomycetes</taxon>
        <taxon>Micrococcales</taxon>
        <taxon>Micrococcaceae</taxon>
        <taxon>Arthrobacter</taxon>
    </lineage>
</organism>
<dbReference type="Proteomes" id="UP000711614">
    <property type="component" value="Unassembled WGS sequence"/>
</dbReference>
<keyword evidence="4" id="KW-1185">Reference proteome</keyword>